<name>A0ABS8G7V7_9ALTE</name>
<feature type="domain" description="Peptidase metallopeptidase" evidence="1">
    <location>
        <begin position="46"/>
        <end position="204"/>
    </location>
</feature>
<dbReference type="SMART" id="SM00235">
    <property type="entry name" value="ZnMc"/>
    <property type="match status" value="1"/>
</dbReference>
<dbReference type="PANTHER" id="PTHR10127:SF850">
    <property type="entry name" value="METALLOENDOPEPTIDASE"/>
    <property type="match status" value="1"/>
</dbReference>
<dbReference type="Gene3D" id="3.40.390.10">
    <property type="entry name" value="Collagenase (Catalytic Domain)"/>
    <property type="match status" value="1"/>
</dbReference>
<accession>A0ABS8G7V7</accession>
<protein>
    <submittedName>
        <fullName evidence="2">M12 family metallopeptidase</fullName>
    </submittedName>
</protein>
<evidence type="ECO:0000259" key="1">
    <source>
        <dbReference type="SMART" id="SM00235"/>
    </source>
</evidence>
<keyword evidence="3" id="KW-1185">Reference proteome</keyword>
<reference evidence="2 3" key="1">
    <citation type="submission" date="2021-10" db="EMBL/GenBank/DDBJ databases">
        <title>Draft genome of Aestuariibacter halophilus JC2043.</title>
        <authorList>
            <person name="Emsley S.A."/>
            <person name="Pfannmuller K.M."/>
            <person name="Ushijima B."/>
            <person name="Saw J.H."/>
            <person name="Videau P."/>
        </authorList>
    </citation>
    <scope>NUCLEOTIDE SEQUENCE [LARGE SCALE GENOMIC DNA]</scope>
    <source>
        <strain evidence="2 3">JC2043</strain>
    </source>
</reference>
<proteinExistence type="predicted"/>
<comment type="caution">
    <text evidence="2">The sequence shown here is derived from an EMBL/GenBank/DDBJ whole genome shotgun (WGS) entry which is preliminary data.</text>
</comment>
<dbReference type="Proteomes" id="UP001520878">
    <property type="component" value="Unassembled WGS sequence"/>
</dbReference>
<dbReference type="InterPro" id="IPR006026">
    <property type="entry name" value="Peptidase_Metallo"/>
</dbReference>
<organism evidence="2 3">
    <name type="scientific">Fluctibacter halophilus</name>
    <dbReference type="NCBI Taxonomy" id="226011"/>
    <lineage>
        <taxon>Bacteria</taxon>
        <taxon>Pseudomonadati</taxon>
        <taxon>Pseudomonadota</taxon>
        <taxon>Gammaproteobacteria</taxon>
        <taxon>Alteromonadales</taxon>
        <taxon>Alteromonadaceae</taxon>
        <taxon>Fluctibacter</taxon>
    </lineage>
</organism>
<dbReference type="PANTHER" id="PTHR10127">
    <property type="entry name" value="DISCOIDIN, CUB, EGF, LAMININ , AND ZINC METALLOPROTEASE DOMAIN CONTAINING"/>
    <property type="match status" value="1"/>
</dbReference>
<gene>
    <name evidence="2" type="ORF">LJ739_10185</name>
</gene>
<dbReference type="SUPFAM" id="SSF55486">
    <property type="entry name" value="Metalloproteases ('zincins'), catalytic domain"/>
    <property type="match status" value="1"/>
</dbReference>
<dbReference type="RefSeq" id="WP_229160112.1">
    <property type="nucleotide sequence ID" value="NZ_JAJEWP010000002.1"/>
</dbReference>
<dbReference type="InterPro" id="IPR001506">
    <property type="entry name" value="Peptidase_M12A"/>
</dbReference>
<evidence type="ECO:0000313" key="3">
    <source>
        <dbReference type="Proteomes" id="UP001520878"/>
    </source>
</evidence>
<dbReference type="Pfam" id="PF01400">
    <property type="entry name" value="Astacin"/>
    <property type="match status" value="1"/>
</dbReference>
<sequence length="362" mass="41344">MASNKTSSNQTPPQAGAQPLCAVKEMPNRPLDTHVNEHRAGLIRVTEKKWVNGTVIRYCFLDQPATWQGADGQKEAVRAAFAQWKGLGIGLEFREVNEPREAMLRIGFEGGAGSWSYVGRDNVDYATDPRERTMNFGWDLTTPYGRDTALHEIGHALGFSHEHQNPNAGIVWDEQAVLDYFAGAPNFWNAEKTRHNILRKLKPWETDGSEWDRDSIMHYQFPQGLILQPSQYRSQPLLPANGFSARDIAEALRFYPPLQPTLPELRPWESQRIQIGSGEQIDFMITPDVSRQYTVQTFGNMDTVMVLFEQMDGEDIFYAGDDDSGTDFNARIQVRLFRGRRYLLRIRLYYAQQSGEGAMMMW</sequence>
<dbReference type="EMBL" id="JAJEWP010000002">
    <property type="protein sequence ID" value="MCC2616610.1"/>
    <property type="molecule type" value="Genomic_DNA"/>
</dbReference>
<dbReference type="InterPro" id="IPR024079">
    <property type="entry name" value="MetalloPept_cat_dom_sf"/>
</dbReference>
<evidence type="ECO:0000313" key="2">
    <source>
        <dbReference type="EMBL" id="MCC2616610.1"/>
    </source>
</evidence>